<evidence type="ECO:0000256" key="1">
    <source>
        <dbReference type="ARBA" id="ARBA00022448"/>
    </source>
</evidence>
<evidence type="ECO:0000256" key="2">
    <source>
        <dbReference type="ARBA" id="ARBA00022741"/>
    </source>
</evidence>
<dbReference type="InterPro" id="IPR003439">
    <property type="entry name" value="ABC_transporter-like_ATP-bd"/>
</dbReference>
<dbReference type="InterPro" id="IPR003593">
    <property type="entry name" value="AAA+_ATPase"/>
</dbReference>
<dbReference type="SMART" id="SM00382">
    <property type="entry name" value="AAA"/>
    <property type="match status" value="1"/>
</dbReference>
<dbReference type="PANTHER" id="PTHR43023">
    <property type="entry name" value="PROTEIN TRIGALACTOSYLDIACYLGLYCEROL 3, CHLOROPLASTIC"/>
    <property type="match status" value="1"/>
</dbReference>
<evidence type="ECO:0000259" key="4">
    <source>
        <dbReference type="PROSITE" id="PS50893"/>
    </source>
</evidence>
<dbReference type="CDD" id="cd03261">
    <property type="entry name" value="ABC_Org_Solvent_Resistant"/>
    <property type="match status" value="1"/>
</dbReference>
<name>A0ABT6DE01_9BACT</name>
<evidence type="ECO:0000256" key="3">
    <source>
        <dbReference type="ARBA" id="ARBA00022840"/>
    </source>
</evidence>
<feature type="domain" description="ABC transporter" evidence="4">
    <location>
        <begin position="8"/>
        <end position="244"/>
    </location>
</feature>
<evidence type="ECO:0000313" key="6">
    <source>
        <dbReference type="Proteomes" id="UP001152321"/>
    </source>
</evidence>
<dbReference type="RefSeq" id="WP_277576501.1">
    <property type="nucleotide sequence ID" value="NZ_JANRMI010000001.1"/>
</dbReference>
<keyword evidence="6" id="KW-1185">Reference proteome</keyword>
<dbReference type="Gene3D" id="3.40.50.300">
    <property type="entry name" value="P-loop containing nucleotide triphosphate hydrolases"/>
    <property type="match status" value="1"/>
</dbReference>
<proteinExistence type="predicted"/>
<comment type="caution">
    <text evidence="5">The sequence shown here is derived from an EMBL/GenBank/DDBJ whole genome shotgun (WGS) entry which is preliminary data.</text>
</comment>
<keyword evidence="1" id="KW-0813">Transport</keyword>
<accession>A0ABT6DE01</accession>
<organism evidence="5 6">
    <name type="scientific">Bdellovibrio svalbardensis</name>
    <dbReference type="NCBI Taxonomy" id="2972972"/>
    <lineage>
        <taxon>Bacteria</taxon>
        <taxon>Pseudomonadati</taxon>
        <taxon>Bdellovibrionota</taxon>
        <taxon>Bdellovibrionia</taxon>
        <taxon>Bdellovibrionales</taxon>
        <taxon>Pseudobdellovibrionaceae</taxon>
        <taxon>Bdellovibrio</taxon>
    </lineage>
</organism>
<dbReference type="GO" id="GO:0005524">
    <property type="term" value="F:ATP binding"/>
    <property type="evidence" value="ECO:0007669"/>
    <property type="project" value="UniProtKB-KW"/>
</dbReference>
<dbReference type="InterPro" id="IPR027417">
    <property type="entry name" value="P-loop_NTPase"/>
</dbReference>
<sequence>MSVSTSIIRLQDVTVAFDSQVVLKSIDLEIKAGESFVIVGPSGQGKTVLLKTMAGLINPQNGKVFVEQKEWLTLSPKERLPLLKKMGILFQKNALFDSLTCLENIAFPLRETTQLTEWEIIKKAEYFLEAVGIPHARDLFPEEISGGMQKRLGIARALALDPEIIFYDDPTAGLDPITSKRIIELIIDLKKKKGSTVIAITNDMNRAYQLADRMGMVVDQELLITGSSEKTKLHPDARVQQFIRGTLTGPLTAIT</sequence>
<dbReference type="InterPro" id="IPR017871">
    <property type="entry name" value="ABC_transporter-like_CS"/>
</dbReference>
<dbReference type="PANTHER" id="PTHR43023:SF6">
    <property type="entry name" value="INTERMEMBRANE PHOSPHOLIPID TRANSPORT SYSTEM ATP-BINDING PROTEIN MLAF"/>
    <property type="match status" value="1"/>
</dbReference>
<gene>
    <name evidence="5" type="ORF">NWE73_01520</name>
</gene>
<dbReference type="EMBL" id="JANRMI010000001">
    <property type="protein sequence ID" value="MDG0815023.1"/>
    <property type="molecule type" value="Genomic_DNA"/>
</dbReference>
<dbReference type="PROSITE" id="PS00211">
    <property type="entry name" value="ABC_TRANSPORTER_1"/>
    <property type="match status" value="1"/>
</dbReference>
<protein>
    <submittedName>
        <fullName evidence="5">ABC transporter ATP-binding protein</fullName>
    </submittedName>
</protein>
<dbReference type="PROSITE" id="PS50893">
    <property type="entry name" value="ABC_TRANSPORTER_2"/>
    <property type="match status" value="1"/>
</dbReference>
<evidence type="ECO:0000313" key="5">
    <source>
        <dbReference type="EMBL" id="MDG0815023.1"/>
    </source>
</evidence>
<dbReference type="Proteomes" id="UP001152321">
    <property type="component" value="Unassembled WGS sequence"/>
</dbReference>
<keyword evidence="2" id="KW-0547">Nucleotide-binding</keyword>
<reference evidence="5" key="1">
    <citation type="submission" date="2022-08" db="EMBL/GenBank/DDBJ databases">
        <title>Novel Bdellovibrio Species Isolated from Svalbard: Designation Bdellovibrio svalbardensis.</title>
        <authorList>
            <person name="Mitchell R.J."/>
            <person name="Choi S.Y."/>
        </authorList>
    </citation>
    <scope>NUCLEOTIDE SEQUENCE</scope>
    <source>
        <strain evidence="5">PAP01</strain>
    </source>
</reference>
<dbReference type="SUPFAM" id="SSF52540">
    <property type="entry name" value="P-loop containing nucleoside triphosphate hydrolases"/>
    <property type="match status" value="1"/>
</dbReference>
<keyword evidence="3 5" id="KW-0067">ATP-binding</keyword>
<dbReference type="Pfam" id="PF00005">
    <property type="entry name" value="ABC_tran"/>
    <property type="match status" value="1"/>
</dbReference>